<accession>A0A0K9Z1J6</accession>
<organism evidence="2 3">
    <name type="scientific">Brevibacillus reuszeri</name>
    <dbReference type="NCBI Taxonomy" id="54915"/>
    <lineage>
        <taxon>Bacteria</taxon>
        <taxon>Bacillati</taxon>
        <taxon>Bacillota</taxon>
        <taxon>Bacilli</taxon>
        <taxon>Bacillales</taxon>
        <taxon>Paenibacillaceae</taxon>
        <taxon>Brevibacillus</taxon>
    </lineage>
</organism>
<keyword evidence="1" id="KW-0472">Membrane</keyword>
<dbReference type="AlphaFoldDB" id="A0A0K9Z1J6"/>
<comment type="caution">
    <text evidence="2">The sequence shown here is derived from an EMBL/GenBank/DDBJ whole genome shotgun (WGS) entry which is preliminary data.</text>
</comment>
<gene>
    <name evidence="2" type="ORF">ADS79_00305</name>
</gene>
<evidence type="ECO:0000313" key="3">
    <source>
        <dbReference type="Proteomes" id="UP000036834"/>
    </source>
</evidence>
<keyword evidence="1" id="KW-0812">Transmembrane</keyword>
<dbReference type="Proteomes" id="UP000036834">
    <property type="component" value="Unassembled WGS sequence"/>
</dbReference>
<reference evidence="3" key="1">
    <citation type="submission" date="2015-07" db="EMBL/GenBank/DDBJ databases">
        <title>Genome sequencing project for genomic taxonomy and phylogenomics of Bacillus-like bacteria.</title>
        <authorList>
            <person name="Liu B."/>
            <person name="Wang J."/>
            <person name="Zhu Y."/>
            <person name="Liu G."/>
            <person name="Chen Q."/>
            <person name="Chen Z."/>
            <person name="Lan J."/>
            <person name="Che J."/>
            <person name="Ge C."/>
            <person name="Shi H."/>
            <person name="Pan Z."/>
            <person name="Liu X."/>
        </authorList>
    </citation>
    <scope>NUCLEOTIDE SEQUENCE [LARGE SCALE GENOMIC DNA]</scope>
    <source>
        <strain evidence="3">DSM 9887</strain>
    </source>
</reference>
<evidence type="ECO:0000256" key="1">
    <source>
        <dbReference type="SAM" id="Phobius"/>
    </source>
</evidence>
<dbReference type="STRING" id="54915.ADS79_00305"/>
<feature type="transmembrane region" description="Helical" evidence="1">
    <location>
        <begin position="12"/>
        <end position="32"/>
    </location>
</feature>
<sequence>MLVLAVDGLSHIEVVIPAVLYMINTGIAIELLHEVIQIFLILAALQIAVIIVGEFISILIQQIYSQHATQLTIELRACTSCIYSDDEMFIILVIM</sequence>
<feature type="transmembrane region" description="Helical" evidence="1">
    <location>
        <begin position="38"/>
        <end position="60"/>
    </location>
</feature>
<keyword evidence="1" id="KW-1133">Transmembrane helix</keyword>
<proteinExistence type="predicted"/>
<protein>
    <submittedName>
        <fullName evidence="2">Uncharacterized protein</fullName>
    </submittedName>
</protein>
<evidence type="ECO:0000313" key="2">
    <source>
        <dbReference type="EMBL" id="KNB74801.1"/>
    </source>
</evidence>
<name>A0A0K9Z1J6_9BACL</name>
<dbReference type="EMBL" id="LGIQ01000001">
    <property type="protein sequence ID" value="KNB74801.1"/>
    <property type="molecule type" value="Genomic_DNA"/>
</dbReference>